<evidence type="ECO:0000256" key="1">
    <source>
        <dbReference type="ARBA" id="ARBA00003257"/>
    </source>
</evidence>
<evidence type="ECO:0000256" key="3">
    <source>
        <dbReference type="ARBA" id="ARBA00007012"/>
    </source>
</evidence>
<evidence type="ECO:0000256" key="4">
    <source>
        <dbReference type="ARBA" id="ARBA00012944"/>
    </source>
</evidence>
<evidence type="ECO:0000256" key="13">
    <source>
        <dbReference type="ARBA" id="ARBA00023027"/>
    </source>
</evidence>
<keyword evidence="9" id="KW-0999">Mitochondrion inner membrane</keyword>
<evidence type="ECO:0000256" key="10">
    <source>
        <dbReference type="ARBA" id="ARBA00022967"/>
    </source>
</evidence>
<feature type="transmembrane region" description="Helical" evidence="19">
    <location>
        <begin position="245"/>
        <end position="262"/>
    </location>
</feature>
<evidence type="ECO:0000313" key="21">
    <source>
        <dbReference type="EMBL" id="WAO28724.1"/>
    </source>
</evidence>
<feature type="transmembrane region" description="Helical" evidence="19">
    <location>
        <begin position="321"/>
        <end position="339"/>
    </location>
</feature>
<name>A0A9E9ES81_9NEOP</name>
<comment type="similarity">
    <text evidence="3">Belongs to the complex I subunit 2 family.</text>
</comment>
<evidence type="ECO:0000256" key="7">
    <source>
        <dbReference type="ARBA" id="ARBA00022660"/>
    </source>
</evidence>
<evidence type="ECO:0000256" key="9">
    <source>
        <dbReference type="ARBA" id="ARBA00022792"/>
    </source>
</evidence>
<feature type="transmembrane region" description="Helical" evidence="19">
    <location>
        <begin position="274"/>
        <end position="301"/>
    </location>
</feature>
<keyword evidence="10" id="KW-1278">Translocase</keyword>
<evidence type="ECO:0000256" key="2">
    <source>
        <dbReference type="ARBA" id="ARBA00004448"/>
    </source>
</evidence>
<feature type="domain" description="NADH:quinone oxidoreductase/Mrp antiporter transmembrane" evidence="20">
    <location>
        <begin position="30"/>
        <end position="287"/>
    </location>
</feature>
<evidence type="ECO:0000256" key="19">
    <source>
        <dbReference type="SAM" id="Phobius"/>
    </source>
</evidence>
<evidence type="ECO:0000256" key="15">
    <source>
        <dbReference type="ARBA" id="ARBA00023128"/>
    </source>
</evidence>
<dbReference type="Pfam" id="PF00361">
    <property type="entry name" value="Proton_antipo_M"/>
    <property type="match status" value="1"/>
</dbReference>
<proteinExistence type="inferred from homology"/>
<comment type="catalytic activity">
    <reaction evidence="18">
        <text>a ubiquinone + NADH + 5 H(+)(in) = a ubiquinol + NAD(+) + 4 H(+)(out)</text>
        <dbReference type="Rhea" id="RHEA:29091"/>
        <dbReference type="Rhea" id="RHEA-COMP:9565"/>
        <dbReference type="Rhea" id="RHEA-COMP:9566"/>
        <dbReference type="ChEBI" id="CHEBI:15378"/>
        <dbReference type="ChEBI" id="CHEBI:16389"/>
        <dbReference type="ChEBI" id="CHEBI:17976"/>
        <dbReference type="ChEBI" id="CHEBI:57540"/>
        <dbReference type="ChEBI" id="CHEBI:57945"/>
        <dbReference type="EC" id="7.1.1.2"/>
    </reaction>
</comment>
<evidence type="ECO:0000256" key="5">
    <source>
        <dbReference type="ARBA" id="ARBA00021008"/>
    </source>
</evidence>
<comment type="subcellular location">
    <subcellularLocation>
        <location evidence="2">Mitochondrion inner membrane</location>
        <topology evidence="2">Multi-pass membrane protein</topology>
    </subcellularLocation>
</comment>
<gene>
    <name evidence="21" type="primary">nad2</name>
</gene>
<keyword evidence="8 19" id="KW-0812">Transmembrane</keyword>
<feature type="transmembrane region" description="Helical" evidence="19">
    <location>
        <begin position="151"/>
        <end position="170"/>
    </location>
</feature>
<evidence type="ECO:0000256" key="16">
    <source>
        <dbReference type="ARBA" id="ARBA00023136"/>
    </source>
</evidence>
<keyword evidence="16 19" id="KW-0472">Membrane</keyword>
<evidence type="ECO:0000256" key="14">
    <source>
        <dbReference type="ARBA" id="ARBA00023075"/>
    </source>
</evidence>
<keyword evidence="12 19" id="KW-1133">Transmembrane helix</keyword>
<dbReference type="EC" id="7.1.1.2" evidence="4"/>
<evidence type="ECO:0000256" key="17">
    <source>
        <dbReference type="ARBA" id="ARBA00031028"/>
    </source>
</evidence>
<keyword evidence="13" id="KW-0520">NAD</keyword>
<evidence type="ECO:0000256" key="6">
    <source>
        <dbReference type="ARBA" id="ARBA00022448"/>
    </source>
</evidence>
<keyword evidence="11" id="KW-0249">Electron transport</keyword>
<reference evidence="21" key="1">
    <citation type="submission" date="2019-12" db="EMBL/GenBank/DDBJ databases">
        <title>Opimothrips tubulatus.</title>
        <authorList>
            <person name="Xie Y."/>
            <person name="Zhang H."/>
        </authorList>
    </citation>
    <scope>NUCLEOTIDE SEQUENCE</scope>
</reference>
<accession>A0A9E9ES81</accession>
<evidence type="ECO:0000259" key="20">
    <source>
        <dbReference type="Pfam" id="PF00361"/>
    </source>
</evidence>
<geneLocation type="mitochondrion" evidence="21"/>
<comment type="function">
    <text evidence="1">Core subunit of the mitochondrial membrane respiratory chain NADH dehydrogenase (Complex I) that is believed to belong to the minimal assembly required for catalysis. Complex I functions in the transfer of electrons from NADH to the respiratory chain. The immediate electron acceptor for the enzyme is believed to be ubiquinone.</text>
</comment>
<organism evidence="21">
    <name type="scientific">Opimothrips tubulatus</name>
    <dbReference type="NCBI Taxonomy" id="2724111"/>
    <lineage>
        <taxon>Eukaryota</taxon>
        <taxon>Metazoa</taxon>
        <taxon>Ecdysozoa</taxon>
        <taxon>Arthropoda</taxon>
        <taxon>Hexapoda</taxon>
        <taxon>Insecta</taxon>
        <taxon>Pterygota</taxon>
        <taxon>Neoptera</taxon>
        <taxon>Paraneoptera</taxon>
        <taxon>Thysanoptera</taxon>
        <taxon>Terebrantia</taxon>
        <taxon>Thripoidea</taxon>
        <taxon>Thripidae</taxon>
        <taxon>Opimothrips</taxon>
    </lineage>
</organism>
<dbReference type="EMBL" id="MN787503">
    <property type="protein sequence ID" value="WAO28724.1"/>
    <property type="molecule type" value="Genomic_DNA"/>
</dbReference>
<protein>
    <recommendedName>
        <fullName evidence="5">NADH-ubiquinone oxidoreductase chain 2</fullName>
        <ecNumber evidence="4">7.1.1.2</ecNumber>
    </recommendedName>
    <alternativeName>
        <fullName evidence="17">NADH dehydrogenase subunit 2</fullName>
    </alternativeName>
</protein>
<feature type="transmembrane region" description="Helical" evidence="19">
    <location>
        <begin position="202"/>
        <end position="225"/>
    </location>
</feature>
<dbReference type="InterPro" id="IPR050175">
    <property type="entry name" value="Complex_I_Subunit_2"/>
</dbReference>
<keyword evidence="15 21" id="KW-0496">Mitochondrion</keyword>
<evidence type="ECO:0000256" key="18">
    <source>
        <dbReference type="ARBA" id="ARBA00049551"/>
    </source>
</evidence>
<evidence type="ECO:0000256" key="11">
    <source>
        <dbReference type="ARBA" id="ARBA00022982"/>
    </source>
</evidence>
<dbReference type="PANTHER" id="PTHR46552">
    <property type="entry name" value="NADH-UBIQUINONE OXIDOREDUCTASE CHAIN 2"/>
    <property type="match status" value="1"/>
</dbReference>
<dbReference type="PANTHER" id="PTHR46552:SF1">
    <property type="entry name" value="NADH-UBIQUINONE OXIDOREDUCTASE CHAIN 2"/>
    <property type="match status" value="1"/>
</dbReference>
<keyword evidence="14" id="KW-0830">Ubiquinone</keyword>
<feature type="transmembrane region" description="Helical" evidence="19">
    <location>
        <begin position="122"/>
        <end position="144"/>
    </location>
</feature>
<keyword evidence="6" id="KW-0813">Transport</keyword>
<feature type="transmembrane region" description="Helical" evidence="19">
    <location>
        <begin position="97"/>
        <end position="116"/>
    </location>
</feature>
<dbReference type="InterPro" id="IPR001750">
    <property type="entry name" value="ND/Mrp_TM"/>
</dbReference>
<feature type="transmembrane region" description="Helical" evidence="19">
    <location>
        <begin position="65"/>
        <end position="85"/>
    </location>
</feature>
<sequence>MLLKNMGMFSSWYMFFFLLIMSVLMSMSCNSVLWVWLSMELNSMFFLPLLNSFNNFLNLEQMMKFFFIQSISSSFLFFLIFFFYVSNNMNFFKMKSIFLMIMFLKMGTAPFHFWALHMMENFELMALLIFLTIQKLIPLTFIILNFDKLTMFVFSMLNSFFGSIMGLSQFSLKKMIMFSSLNHLSWILISISLSMKLFKFYIYLYFLMVFFQILFIKMNKILFIYQIFFHLKNSVKPKFNKNNPLFFLMMYFMGLPPMIGFFPKFFIILKSNEFLTMIILFMIFMTLMSFVFYTRMILTILLNSIQMTKFLVIYNFKNKTLFYLNMFLVSMFMSFLFFFEKTI</sequence>
<evidence type="ECO:0000256" key="8">
    <source>
        <dbReference type="ARBA" id="ARBA00022692"/>
    </source>
</evidence>
<feature type="transmembrane region" description="Helical" evidence="19">
    <location>
        <begin position="12"/>
        <end position="37"/>
    </location>
</feature>
<evidence type="ECO:0000256" key="12">
    <source>
        <dbReference type="ARBA" id="ARBA00022989"/>
    </source>
</evidence>
<dbReference type="GO" id="GO:0006120">
    <property type="term" value="P:mitochondrial electron transport, NADH to ubiquinone"/>
    <property type="evidence" value="ECO:0007669"/>
    <property type="project" value="TreeGrafter"/>
</dbReference>
<dbReference type="GO" id="GO:0005743">
    <property type="term" value="C:mitochondrial inner membrane"/>
    <property type="evidence" value="ECO:0007669"/>
    <property type="project" value="UniProtKB-SubCell"/>
</dbReference>
<dbReference type="PROSITE" id="PS51257">
    <property type="entry name" value="PROKAR_LIPOPROTEIN"/>
    <property type="match status" value="1"/>
</dbReference>
<keyword evidence="7" id="KW-0679">Respiratory chain</keyword>
<dbReference type="GO" id="GO:0008137">
    <property type="term" value="F:NADH dehydrogenase (ubiquinone) activity"/>
    <property type="evidence" value="ECO:0007669"/>
    <property type="project" value="UniProtKB-EC"/>
</dbReference>
<dbReference type="AlphaFoldDB" id="A0A9E9ES81"/>